<dbReference type="FunFam" id="3.40.390.10:FF:000009">
    <property type="entry name" value="Oligopeptidase A"/>
    <property type="match status" value="1"/>
</dbReference>
<evidence type="ECO:0000256" key="2">
    <source>
        <dbReference type="ARBA" id="ARBA00022670"/>
    </source>
</evidence>
<keyword evidence="6 7" id="KW-0482">Metalloprotease</keyword>
<dbReference type="Proteomes" id="UP000298154">
    <property type="component" value="Unassembled WGS sequence"/>
</dbReference>
<dbReference type="Gene3D" id="3.40.390.10">
    <property type="entry name" value="Collagenase (Catalytic Domain)"/>
    <property type="match status" value="1"/>
</dbReference>
<dbReference type="Gene3D" id="1.10.1370.40">
    <property type="match status" value="1"/>
</dbReference>
<organism evidence="9 10">
    <name type="scientific">Cryobacterium ruanii</name>
    <dbReference type="NCBI Taxonomy" id="1259197"/>
    <lineage>
        <taxon>Bacteria</taxon>
        <taxon>Bacillati</taxon>
        <taxon>Actinomycetota</taxon>
        <taxon>Actinomycetes</taxon>
        <taxon>Micrococcales</taxon>
        <taxon>Microbacteriaceae</taxon>
        <taxon>Cryobacterium</taxon>
    </lineage>
</organism>
<dbReference type="PANTHER" id="PTHR43660">
    <property type="entry name" value="DIPEPTIDYL CARBOXYPEPTIDASE"/>
    <property type="match status" value="1"/>
</dbReference>
<evidence type="ECO:0000256" key="4">
    <source>
        <dbReference type="ARBA" id="ARBA00022801"/>
    </source>
</evidence>
<keyword evidence="4 7" id="KW-0378">Hydrolase</keyword>
<gene>
    <name evidence="9" type="ORF">E3T47_05595</name>
</gene>
<dbReference type="InterPro" id="IPR024079">
    <property type="entry name" value="MetalloPept_cat_dom_sf"/>
</dbReference>
<name>A0A4R9ASB5_9MICO</name>
<reference evidence="9 10" key="1">
    <citation type="submission" date="2019-03" db="EMBL/GenBank/DDBJ databases">
        <title>Genomics of glacier-inhabiting Cryobacterium strains.</title>
        <authorList>
            <person name="Liu Q."/>
            <person name="Xin Y.-H."/>
        </authorList>
    </citation>
    <scope>NUCLEOTIDE SEQUENCE [LARGE SCALE GENOMIC DNA]</scope>
    <source>
        <strain evidence="9 10">Sr36</strain>
    </source>
</reference>
<protein>
    <submittedName>
        <fullName evidence="9">M3 family peptidase</fullName>
    </submittedName>
</protein>
<dbReference type="Gene3D" id="1.10.1370.10">
    <property type="entry name" value="Neurolysin, domain 3"/>
    <property type="match status" value="1"/>
</dbReference>
<dbReference type="AlphaFoldDB" id="A0A4R9ASB5"/>
<dbReference type="SUPFAM" id="SSF55486">
    <property type="entry name" value="Metalloproteases ('zincins'), catalytic domain"/>
    <property type="match status" value="1"/>
</dbReference>
<evidence type="ECO:0000256" key="1">
    <source>
        <dbReference type="ARBA" id="ARBA00006040"/>
    </source>
</evidence>
<evidence type="ECO:0000256" key="7">
    <source>
        <dbReference type="RuleBase" id="RU003435"/>
    </source>
</evidence>
<sequence length="687" mass="75933">MDFTATNPFFARSTLPYQLPPFAVIVDEHYRPAFLQGMTEQLAEVDAITATADAPTFDNTLVALERSGQTLARVAEVFFNKSSSDSGDFTTDLEEELAPLLAAHADAIRLDPRLYARIEALHEQRSSLALDAESLYLLDRYFTEFTLAGAGLSDDDKQALREFNARLSTLTTRFEKNLLADTNELALVLDDVAELDGLTGGEISAAAEAAREHGFAGRYLISLVLPTSHPYLASLTNRGVRERLLAASRARGIRSDAAGAANDNRPLVIEITHLRAQRARLLGFDNHAAFVTADETAKTPDAVWDLLGRLAPAAARNARVEQADLQAVIDAEGGGFELAAWDWAFYTEKVRRAKYDVDTAAMRPYFELESVLQNGVFFAANRLYGLTFTARPDLVGWHPEARVFEVTAEDGAALGLYIGDYYTRDSKRGGAWMNALVSQSELLGTDTTVVCNNLNVSKPATGQPTLLTYDEVTTLFHEFGHALHGLLARATYPKFSGTNVYRDFVEFPSQVNEMWMLWPDVLANYARHYETGEAMPKPLVDRIQASSAFNEGFLTSEYLAAALLDQAWHRIDADTTVTDVAQFEADALASVDLANTSVPTRYASTYFAHTFSGGYDAGYYSYIWSEVLDADTVEWFKENGGLTRANGDCFRDRLLGVGGTRDPLEAYRQWRGRDADLQPLLDRRGLN</sequence>
<comment type="similarity">
    <text evidence="1 7">Belongs to the peptidase M3 family.</text>
</comment>
<dbReference type="InterPro" id="IPR024077">
    <property type="entry name" value="Neurolysin/TOP_dom2"/>
</dbReference>
<evidence type="ECO:0000256" key="5">
    <source>
        <dbReference type="ARBA" id="ARBA00022833"/>
    </source>
</evidence>
<dbReference type="InterPro" id="IPR001567">
    <property type="entry name" value="Pept_M3A_M3B_dom"/>
</dbReference>
<proteinExistence type="inferred from homology"/>
<keyword evidence="3 7" id="KW-0479">Metal-binding</keyword>
<accession>A0A4R9ASB5</accession>
<comment type="caution">
    <text evidence="9">The sequence shown here is derived from an EMBL/GenBank/DDBJ whole genome shotgun (WGS) entry which is preliminary data.</text>
</comment>
<dbReference type="InterPro" id="IPR034005">
    <property type="entry name" value="M3A_DCP"/>
</dbReference>
<dbReference type="GO" id="GO:0046872">
    <property type="term" value="F:metal ion binding"/>
    <property type="evidence" value="ECO:0007669"/>
    <property type="project" value="UniProtKB-UniRule"/>
</dbReference>
<evidence type="ECO:0000313" key="10">
    <source>
        <dbReference type="Proteomes" id="UP000298154"/>
    </source>
</evidence>
<comment type="cofactor">
    <cofactor evidence="7">
        <name>Zn(2+)</name>
        <dbReference type="ChEBI" id="CHEBI:29105"/>
    </cofactor>
    <text evidence="7">Binds 1 zinc ion.</text>
</comment>
<dbReference type="GO" id="GO:0004180">
    <property type="term" value="F:carboxypeptidase activity"/>
    <property type="evidence" value="ECO:0007669"/>
    <property type="project" value="TreeGrafter"/>
</dbReference>
<keyword evidence="10" id="KW-1185">Reference proteome</keyword>
<evidence type="ECO:0000256" key="6">
    <source>
        <dbReference type="ARBA" id="ARBA00023049"/>
    </source>
</evidence>
<dbReference type="PANTHER" id="PTHR43660:SF1">
    <property type="entry name" value="DIPEPTIDYL CARBOXYPEPTIDASE"/>
    <property type="match status" value="1"/>
</dbReference>
<feature type="domain" description="Peptidase M3A/M3B catalytic" evidence="8">
    <location>
        <begin position="232"/>
        <end position="685"/>
    </location>
</feature>
<dbReference type="RefSeq" id="WP_134555004.1">
    <property type="nucleotide sequence ID" value="NZ_SOHK01000007.1"/>
</dbReference>
<dbReference type="GO" id="GO:0006508">
    <property type="term" value="P:proteolysis"/>
    <property type="evidence" value="ECO:0007669"/>
    <property type="project" value="UniProtKB-KW"/>
</dbReference>
<evidence type="ECO:0000313" key="9">
    <source>
        <dbReference type="EMBL" id="TFD68056.1"/>
    </source>
</evidence>
<dbReference type="EMBL" id="SOHK01000007">
    <property type="protein sequence ID" value="TFD68056.1"/>
    <property type="molecule type" value="Genomic_DNA"/>
</dbReference>
<dbReference type="OrthoDB" id="9773538at2"/>
<evidence type="ECO:0000256" key="3">
    <source>
        <dbReference type="ARBA" id="ARBA00022723"/>
    </source>
</evidence>
<dbReference type="Pfam" id="PF01432">
    <property type="entry name" value="Peptidase_M3"/>
    <property type="match status" value="1"/>
</dbReference>
<keyword evidence="2 7" id="KW-0645">Protease</keyword>
<evidence type="ECO:0000259" key="8">
    <source>
        <dbReference type="Pfam" id="PF01432"/>
    </source>
</evidence>
<dbReference type="InterPro" id="IPR045090">
    <property type="entry name" value="Pept_M3A_M3B"/>
</dbReference>
<dbReference type="CDD" id="cd06456">
    <property type="entry name" value="M3A_DCP"/>
    <property type="match status" value="1"/>
</dbReference>
<dbReference type="GO" id="GO:0005829">
    <property type="term" value="C:cytosol"/>
    <property type="evidence" value="ECO:0007669"/>
    <property type="project" value="TreeGrafter"/>
</dbReference>
<dbReference type="GO" id="GO:0004222">
    <property type="term" value="F:metalloendopeptidase activity"/>
    <property type="evidence" value="ECO:0007669"/>
    <property type="project" value="InterPro"/>
</dbReference>
<keyword evidence="5 7" id="KW-0862">Zinc</keyword>